<proteinExistence type="predicted"/>
<evidence type="ECO:0000313" key="2">
    <source>
        <dbReference type="EMBL" id="KXI29750.1"/>
    </source>
</evidence>
<reference evidence="3" key="1">
    <citation type="submission" date="2016-02" db="EMBL/GenBank/DDBJ databases">
        <authorList>
            <person name="Schultz-Johansen M."/>
            <person name="Glaring M.A."/>
            <person name="Bech P.K."/>
            <person name="Stougaard P."/>
        </authorList>
    </citation>
    <scope>NUCLEOTIDE SEQUENCE [LARGE SCALE GENOMIC DNA]</scope>
    <source>
        <strain evidence="3">S66</strain>
    </source>
</reference>
<dbReference type="STRING" id="1799789.AX660_06845"/>
<protein>
    <submittedName>
        <fullName evidence="2">Uncharacterized protein</fullName>
    </submittedName>
</protein>
<feature type="chain" id="PRO_5007469373" evidence="1">
    <location>
        <begin position="28"/>
        <end position="420"/>
    </location>
</feature>
<dbReference type="EMBL" id="LSNE01000003">
    <property type="protein sequence ID" value="KXI29750.1"/>
    <property type="molecule type" value="Genomic_DNA"/>
</dbReference>
<gene>
    <name evidence="2" type="ORF">AX660_06845</name>
</gene>
<dbReference type="InterPro" id="IPR011990">
    <property type="entry name" value="TPR-like_helical_dom_sf"/>
</dbReference>
<feature type="signal peptide" evidence="1">
    <location>
        <begin position="1"/>
        <end position="27"/>
    </location>
</feature>
<dbReference type="SMART" id="SM00028">
    <property type="entry name" value="TPR"/>
    <property type="match status" value="3"/>
</dbReference>
<organism evidence="2 3">
    <name type="scientific">Paraglaciecola hydrolytica</name>
    <dbReference type="NCBI Taxonomy" id="1799789"/>
    <lineage>
        <taxon>Bacteria</taxon>
        <taxon>Pseudomonadati</taxon>
        <taxon>Pseudomonadota</taxon>
        <taxon>Gammaproteobacteria</taxon>
        <taxon>Alteromonadales</taxon>
        <taxon>Alteromonadaceae</taxon>
        <taxon>Paraglaciecola</taxon>
    </lineage>
</organism>
<keyword evidence="3" id="KW-1185">Reference proteome</keyword>
<dbReference type="AlphaFoldDB" id="A0A136A3P5"/>
<keyword evidence="1" id="KW-0732">Signal</keyword>
<dbReference type="Proteomes" id="UP000070299">
    <property type="component" value="Unassembled WGS sequence"/>
</dbReference>
<sequence length="420" mass="47653">MIKIHFKKLCVVSALSVATLIPSLAFAQGAPIVCPDYKKGTTNIPSERTGKKVSKALDEYNLDKVDEALTILYEIDTSNEFDRAFTDRFIGNLLATQPKNAGKALEYLNKSVKVKKLNDLEQAGTLRLIADLNMQEKKYADAVVKYKEWINFTCKEDADVYLRIATALYEEQKWAEIIEPINKSIKLADKPNKNAYALKLTSYYNRKMYKETVQVAEDTVTIFPDNKSNWTQLGYFYMLVEDYKKALSTFEIALDQGYLTKEAEIKALMQLYSTNNIPYKAATLFEKYMKTGLVKKEEKNLSTLASTWNQAKEPKKAAIYYGQAAAMSSDPALYYKQGESLYLSEQYKDALVALQKAVDAGAENLGRVHMLMMEANFYSGDFRKAYVHVQEAKKDGATARSARSWEPYIKEKAKNRGISL</sequence>
<accession>A0A136A3P5</accession>
<dbReference type="Gene3D" id="1.25.40.10">
    <property type="entry name" value="Tetratricopeptide repeat domain"/>
    <property type="match status" value="2"/>
</dbReference>
<dbReference type="InterPro" id="IPR019734">
    <property type="entry name" value="TPR_rpt"/>
</dbReference>
<evidence type="ECO:0000256" key="1">
    <source>
        <dbReference type="SAM" id="SignalP"/>
    </source>
</evidence>
<evidence type="ECO:0000313" key="3">
    <source>
        <dbReference type="Proteomes" id="UP000070299"/>
    </source>
</evidence>
<dbReference type="SUPFAM" id="SSF48452">
    <property type="entry name" value="TPR-like"/>
    <property type="match status" value="2"/>
</dbReference>
<name>A0A136A3P5_9ALTE</name>
<comment type="caution">
    <text evidence="2">The sequence shown here is derived from an EMBL/GenBank/DDBJ whole genome shotgun (WGS) entry which is preliminary data.</text>
</comment>